<comment type="caution">
    <text evidence="3">The sequence shown here is derived from an EMBL/GenBank/DDBJ whole genome shotgun (WGS) entry which is preliminary data.</text>
</comment>
<evidence type="ECO:0000313" key="4">
    <source>
        <dbReference type="Proteomes" id="UP001066276"/>
    </source>
</evidence>
<dbReference type="EMBL" id="JANPWB010000010">
    <property type="protein sequence ID" value="KAJ1144500.1"/>
    <property type="molecule type" value="Genomic_DNA"/>
</dbReference>
<evidence type="ECO:0000256" key="1">
    <source>
        <dbReference type="SAM" id="Coils"/>
    </source>
</evidence>
<feature type="coiled-coil region" evidence="1">
    <location>
        <begin position="194"/>
        <end position="235"/>
    </location>
</feature>
<dbReference type="Proteomes" id="UP001066276">
    <property type="component" value="Chromosome 6"/>
</dbReference>
<reference evidence="3" key="1">
    <citation type="journal article" date="2022" name="bioRxiv">
        <title>Sequencing and chromosome-scale assembly of the giantPleurodeles waltlgenome.</title>
        <authorList>
            <person name="Brown T."/>
            <person name="Elewa A."/>
            <person name="Iarovenko S."/>
            <person name="Subramanian E."/>
            <person name="Araus A.J."/>
            <person name="Petzold A."/>
            <person name="Susuki M."/>
            <person name="Suzuki K.-i.T."/>
            <person name="Hayashi T."/>
            <person name="Toyoda A."/>
            <person name="Oliveira C."/>
            <person name="Osipova E."/>
            <person name="Leigh N.D."/>
            <person name="Simon A."/>
            <person name="Yun M.H."/>
        </authorList>
    </citation>
    <scope>NUCLEOTIDE SEQUENCE</scope>
    <source>
        <strain evidence="3">20211129_DDA</strain>
        <tissue evidence="3">Liver</tissue>
    </source>
</reference>
<accession>A0AAV7R1K6</accession>
<gene>
    <name evidence="3" type="ORF">NDU88_010798</name>
</gene>
<name>A0AAV7R1K6_PLEWA</name>
<dbReference type="AlphaFoldDB" id="A0AAV7R1K6"/>
<evidence type="ECO:0000313" key="3">
    <source>
        <dbReference type="EMBL" id="KAJ1144500.1"/>
    </source>
</evidence>
<keyword evidence="1" id="KW-0175">Coiled coil</keyword>
<proteinExistence type="predicted"/>
<evidence type="ECO:0000256" key="2">
    <source>
        <dbReference type="SAM" id="MobiDB-lite"/>
    </source>
</evidence>
<sequence>MLHPVSAGAQSNAKDYVQFLQDQERKVGPDGFLDSKRFTNSYMIKSATPRSKSLSLLNGSRNKTVVDLSVKKARDLEEHEHRLKAIENAMWQHKQEERALGRAQGDVIKKQRALKRMVRDCETAVQRKMLDDQRKMKELKLQQESAKQQFFQTREQATRANLLQNRLDILSAKDQEQRSSRTLTRLELRYAQMFQEMKKRHTEMETLHREYEEKLKRKEREEFELKRELAELATAVSTEAQSSRALKSSMRRHQSSMQGQRRMENNRQESNFVDKQLHLEKQMKGLEAERGALDRDLPVARDFLNEKNAKETRNILELANQLEQNLASQRKNAEESSILKSKKFNRTTKLSSIENAQQHVKELQSGMQVPETPISLQHEERRKILTESIKHLQKSVTNATDAEKLLFKSMRTAESSWEKQEKVVARLRESLSTLRKENSAQVQKSLSEANRKEQELMWRLLQEQAELRKWHSQKEDSYGKLLRHRTLMKEEQYLLQQAEQVSRELH</sequence>
<keyword evidence="4" id="KW-1185">Reference proteome</keyword>
<organism evidence="3 4">
    <name type="scientific">Pleurodeles waltl</name>
    <name type="common">Iberian ribbed newt</name>
    <dbReference type="NCBI Taxonomy" id="8319"/>
    <lineage>
        <taxon>Eukaryota</taxon>
        <taxon>Metazoa</taxon>
        <taxon>Chordata</taxon>
        <taxon>Craniata</taxon>
        <taxon>Vertebrata</taxon>
        <taxon>Euteleostomi</taxon>
        <taxon>Amphibia</taxon>
        <taxon>Batrachia</taxon>
        <taxon>Caudata</taxon>
        <taxon>Salamandroidea</taxon>
        <taxon>Salamandridae</taxon>
        <taxon>Pleurodelinae</taxon>
        <taxon>Pleurodeles</taxon>
    </lineage>
</organism>
<feature type="coiled-coil region" evidence="1">
    <location>
        <begin position="301"/>
        <end position="339"/>
    </location>
</feature>
<protein>
    <submittedName>
        <fullName evidence="3">Uncharacterized protein</fullName>
    </submittedName>
</protein>
<feature type="region of interest" description="Disordered" evidence="2">
    <location>
        <begin position="238"/>
        <end position="263"/>
    </location>
</feature>